<dbReference type="Proteomes" id="UP000535406">
    <property type="component" value="Unassembled WGS sequence"/>
</dbReference>
<feature type="transmembrane region" description="Helical" evidence="1">
    <location>
        <begin position="33"/>
        <end position="54"/>
    </location>
</feature>
<dbReference type="Pfam" id="PF13248">
    <property type="entry name" value="Zn_ribbon_3"/>
    <property type="match status" value="1"/>
</dbReference>
<keyword evidence="4" id="KW-1185">Reference proteome</keyword>
<dbReference type="InterPro" id="IPR059113">
    <property type="entry name" value="Znf_ribbon"/>
</dbReference>
<comment type="caution">
    <text evidence="3">The sequence shown here is derived from an EMBL/GenBank/DDBJ whole genome shotgun (WGS) entry which is preliminary data.</text>
</comment>
<accession>A0A7W8DTP6</accession>
<name>A0A7W8DTP6_9HYPH</name>
<evidence type="ECO:0000313" key="4">
    <source>
        <dbReference type="Proteomes" id="UP000535406"/>
    </source>
</evidence>
<organism evidence="3 4">
    <name type="scientific">Shinella fusca</name>
    <dbReference type="NCBI Taxonomy" id="544480"/>
    <lineage>
        <taxon>Bacteria</taxon>
        <taxon>Pseudomonadati</taxon>
        <taxon>Pseudomonadota</taxon>
        <taxon>Alphaproteobacteria</taxon>
        <taxon>Hyphomicrobiales</taxon>
        <taxon>Rhizobiaceae</taxon>
        <taxon>Shinella</taxon>
    </lineage>
</organism>
<keyword evidence="1" id="KW-1133">Transmembrane helix</keyword>
<proteinExistence type="predicted"/>
<dbReference type="EMBL" id="JACHIK010000003">
    <property type="protein sequence ID" value="MBB5041928.1"/>
    <property type="molecule type" value="Genomic_DNA"/>
</dbReference>
<keyword evidence="1" id="KW-0472">Membrane</keyword>
<dbReference type="AlphaFoldDB" id="A0A7W8DTP6"/>
<feature type="domain" description="Putative zinc-ribbon" evidence="2">
    <location>
        <begin position="92"/>
        <end position="115"/>
    </location>
</feature>
<evidence type="ECO:0000256" key="1">
    <source>
        <dbReference type="SAM" id="Phobius"/>
    </source>
</evidence>
<protein>
    <recommendedName>
        <fullName evidence="2">Putative zinc-ribbon domain-containing protein</fullName>
    </recommendedName>
</protein>
<evidence type="ECO:0000313" key="3">
    <source>
        <dbReference type="EMBL" id="MBB5041928.1"/>
    </source>
</evidence>
<feature type="transmembrane region" description="Helical" evidence="1">
    <location>
        <begin position="7"/>
        <end position="27"/>
    </location>
</feature>
<gene>
    <name evidence="3" type="ORF">HNQ66_001311</name>
</gene>
<reference evidence="3 4" key="1">
    <citation type="submission" date="2020-08" db="EMBL/GenBank/DDBJ databases">
        <title>Genomic Encyclopedia of Type Strains, Phase IV (KMG-IV): sequencing the most valuable type-strain genomes for metagenomic binning, comparative biology and taxonomic classification.</title>
        <authorList>
            <person name="Goeker M."/>
        </authorList>
    </citation>
    <scope>NUCLEOTIDE SEQUENCE [LARGE SCALE GENOMIC DNA]</scope>
    <source>
        <strain evidence="3 4">DSM 21319</strain>
    </source>
</reference>
<keyword evidence="1" id="KW-0812">Transmembrane</keyword>
<sequence length="117" mass="12324">MDKFLEIAGILTVLLALLAALIIVGSSGNATTLLFILPWVVTSVIGGVVLAAFGSMLTQLKAIRIAVETQVLRNGAASYRPNETSSTLLAHMKKCRECASPIRADANVCSYCGAKQT</sequence>
<dbReference type="RefSeq" id="WP_184142047.1">
    <property type="nucleotide sequence ID" value="NZ_JACHIK010000003.1"/>
</dbReference>
<evidence type="ECO:0000259" key="2">
    <source>
        <dbReference type="Pfam" id="PF13248"/>
    </source>
</evidence>